<proteinExistence type="predicted"/>
<dbReference type="AlphaFoldDB" id="A0A1G9R3U0"/>
<comment type="function">
    <text evidence="1">Catalyzes the hydroxylation of the N(6)-(4-aminobutyl)-L-lysine intermediate produced by deoxyhypusine synthase/DHPS on a critical lysine of the eukaryotic translation initiation factor 5A/eIF-5A. This is the second step of the post-translational modification of that lysine into an unusual amino acid residue named hypusine. Hypusination is unique to mature eIF-5A factor and is essential for its function.</text>
</comment>
<protein>
    <submittedName>
        <fullName evidence="2">HEAT repeat</fullName>
    </submittedName>
</protein>
<evidence type="ECO:0000256" key="1">
    <source>
        <dbReference type="ARBA" id="ARBA00045876"/>
    </source>
</evidence>
<dbReference type="InterPro" id="IPR004155">
    <property type="entry name" value="PBS_lyase_HEAT"/>
</dbReference>
<reference evidence="2 3" key="1">
    <citation type="submission" date="2016-10" db="EMBL/GenBank/DDBJ databases">
        <authorList>
            <person name="de Groot N.N."/>
        </authorList>
    </citation>
    <scope>NUCLEOTIDE SEQUENCE [LARGE SCALE GENOMIC DNA]</scope>
    <source>
        <strain evidence="2 3">DSM 17813</strain>
    </source>
</reference>
<accession>A0A1G9R3U0</accession>
<dbReference type="Gene3D" id="1.25.10.10">
    <property type="entry name" value="Leucine-rich Repeat Variant"/>
    <property type="match status" value="6"/>
</dbReference>
<gene>
    <name evidence="2" type="ORF">SAMN05660860_02011</name>
</gene>
<dbReference type="SUPFAM" id="SSF48371">
    <property type="entry name" value="ARM repeat"/>
    <property type="match status" value="1"/>
</dbReference>
<dbReference type="SMART" id="SM00567">
    <property type="entry name" value="EZ_HEAT"/>
    <property type="match status" value="11"/>
</dbReference>
<dbReference type="EMBL" id="FNGU01000004">
    <property type="protein sequence ID" value="SDM17883.1"/>
    <property type="molecule type" value="Genomic_DNA"/>
</dbReference>
<dbReference type="PANTHER" id="PTHR12697:SF38">
    <property type="entry name" value="PBS LYASE HEAT DOMAIN PROTEIN REPEAT-CONTAINING PROTEIN"/>
    <property type="match status" value="1"/>
</dbReference>
<dbReference type="PANTHER" id="PTHR12697">
    <property type="entry name" value="PBS LYASE HEAT-LIKE PROTEIN"/>
    <property type="match status" value="1"/>
</dbReference>
<dbReference type="STRING" id="392333.SAMN05660860_02011"/>
<dbReference type="GO" id="GO:0016491">
    <property type="term" value="F:oxidoreductase activity"/>
    <property type="evidence" value="ECO:0007669"/>
    <property type="project" value="TreeGrafter"/>
</dbReference>
<dbReference type="PROSITE" id="PS50077">
    <property type="entry name" value="HEAT_REPEAT"/>
    <property type="match status" value="1"/>
</dbReference>
<dbReference type="InterPro" id="IPR016024">
    <property type="entry name" value="ARM-type_fold"/>
</dbReference>
<organism evidence="2 3">
    <name type="scientific">Geoalkalibacter ferrihydriticus</name>
    <dbReference type="NCBI Taxonomy" id="392333"/>
    <lineage>
        <taxon>Bacteria</taxon>
        <taxon>Pseudomonadati</taxon>
        <taxon>Thermodesulfobacteriota</taxon>
        <taxon>Desulfuromonadia</taxon>
        <taxon>Desulfuromonadales</taxon>
        <taxon>Geoalkalibacteraceae</taxon>
        <taxon>Geoalkalibacter</taxon>
    </lineage>
</organism>
<evidence type="ECO:0000313" key="2">
    <source>
        <dbReference type="EMBL" id="SDM17883.1"/>
    </source>
</evidence>
<name>A0A1G9R3U0_9BACT</name>
<dbReference type="InterPro" id="IPR011989">
    <property type="entry name" value="ARM-like"/>
</dbReference>
<dbReference type="InterPro" id="IPR021133">
    <property type="entry name" value="HEAT_type_2"/>
</dbReference>
<evidence type="ECO:0000313" key="3">
    <source>
        <dbReference type="Proteomes" id="UP000182146"/>
    </source>
</evidence>
<dbReference type="Pfam" id="PF13646">
    <property type="entry name" value="HEAT_2"/>
    <property type="match status" value="4"/>
</dbReference>
<sequence length="682" mass="73311">MACVFKQAKGNGPVNIEQIQDRLASPDEEDRIEAVRTARELDLSLPMAVLAEALGDASWRVRKEAVSCFLKGAHRRWTAADAIALLHSQDNAGLRNAAMDVLIGMGSSAVADLKAEMAHADQDVRKFILDIFGEIGDEVCIGTLVEALTDADINVRSSAVENLGKLKSQEAIPALLDAMDTPDFSWRFTILEALAQIGERIPLARLAPFRGDRLLRKPLYDCLGSIGDRDAAALLVEGLEDDMRKCREAAALALVTLADRFPEEVKQCLRLHQDDNLATSVAGLLASRDRSVQESAVRILGWIGNSAAAGRMLTLLGDEALGSRVFSALMEMGQEVVCDLVRQYLGEDSAMDVYLVYLAGEGQCRDLAGRLAAGLAAADAQMRLVTARTLTKIGGAEVIQHLLEALDDEVEEVRDAAAAGLAAIGRQAPRQVLEKVSPMVEAARASVRTCAVEILGQIGEPSCRSYLDMAFKDESPAVRQAAVRALAGCGGEDLTAGFKLALTDEDAEVRALAAENLGHVGGDEAVESLGLALTDDDIWVRANAVRSLSRIGGERAYNLVEQLVHDPVGLVAIAALEALAEFDPRRARSALLAALDHDDEEVVKTALQGLGQLPKGGWVDEVAIKMIDHPQWDVRLALVSLLASVENDAIRPLLETRLIIEGDDLVRQAIENLLACRTQQGE</sequence>
<dbReference type="Proteomes" id="UP000182146">
    <property type="component" value="Unassembled WGS sequence"/>
</dbReference>